<evidence type="ECO:0000256" key="2">
    <source>
        <dbReference type="SAM" id="Phobius"/>
    </source>
</evidence>
<evidence type="ECO:0000313" key="3">
    <source>
        <dbReference type="EMBL" id="EME51268.1"/>
    </source>
</evidence>
<evidence type="ECO:0008006" key="5">
    <source>
        <dbReference type="Google" id="ProtNLM"/>
    </source>
</evidence>
<feature type="transmembrane region" description="Helical" evidence="2">
    <location>
        <begin position="6"/>
        <end position="24"/>
    </location>
</feature>
<reference evidence="3 4" key="1">
    <citation type="journal article" date="2013" name="Genome Announc.">
        <title>Draft Genome Sequence of Rhodococcus ruber Strain BKS 20-38.</title>
        <authorList>
            <person name="Bala M."/>
            <person name="Kumar S."/>
            <person name="Raghava G.P."/>
            <person name="Mayilraj S."/>
        </authorList>
    </citation>
    <scope>NUCLEOTIDE SEQUENCE [LARGE SCALE GENOMIC DNA]</scope>
    <source>
        <strain evidence="3 4">BKS 20-38</strain>
    </source>
</reference>
<feature type="region of interest" description="Disordered" evidence="1">
    <location>
        <begin position="183"/>
        <end position="232"/>
    </location>
</feature>
<sequence length="316" mass="34196">MPWPMIGAGVVVVALIGLIAYNLAPRIAERAETQKYVPNADNPDPSTAIAGVEKADYPAGTHVQAPQRVAYDRTPPMGGPHDQYWATCTGTVYPAPIRTENAVHSLEHGAVWITYDPDRVAGDEVATLTARVDGQPYMLLSPYPGLSSPLSVQSWGHRLALDDVEDDRLGQFVAALRRNPNTHPEAGATCSTVPGGFDPSAPPPFDPSPPGPDAVPMTADPQSAPAAPMPTAPRGWVSAISVPSRPSSRLPTDAAPGGSRRWWRCWHCSGGWCWASAAPCWSRAHRPRPARARSTWASPRTCRSITARPWRCRRWR</sequence>
<organism evidence="3 4">
    <name type="scientific">Rhodococcus ruber BKS 20-38</name>
    <dbReference type="NCBI Taxonomy" id="1278076"/>
    <lineage>
        <taxon>Bacteria</taxon>
        <taxon>Bacillati</taxon>
        <taxon>Actinomycetota</taxon>
        <taxon>Actinomycetes</taxon>
        <taxon>Mycobacteriales</taxon>
        <taxon>Nocardiaceae</taxon>
        <taxon>Rhodococcus</taxon>
    </lineage>
</organism>
<dbReference type="PATRIC" id="fig|1278076.4.peg.5354"/>
<dbReference type="Pfam" id="PF11303">
    <property type="entry name" value="DUF3105"/>
    <property type="match status" value="1"/>
</dbReference>
<name>M2YR58_9NOCA</name>
<proteinExistence type="predicted"/>
<dbReference type="AlphaFoldDB" id="M2YR58"/>
<dbReference type="Proteomes" id="UP000011731">
    <property type="component" value="Unassembled WGS sequence"/>
</dbReference>
<dbReference type="EMBL" id="AOEX01000103">
    <property type="protein sequence ID" value="EME51268.1"/>
    <property type="molecule type" value="Genomic_DNA"/>
</dbReference>
<keyword evidence="2" id="KW-1133">Transmembrane helix</keyword>
<dbReference type="InterPro" id="IPR021454">
    <property type="entry name" value="DUF3105"/>
</dbReference>
<protein>
    <recommendedName>
        <fullName evidence="5">DUF3105 domain-containing protein</fullName>
    </recommendedName>
</protein>
<comment type="caution">
    <text evidence="3">The sequence shown here is derived from an EMBL/GenBank/DDBJ whole genome shotgun (WGS) entry which is preliminary data.</text>
</comment>
<evidence type="ECO:0000256" key="1">
    <source>
        <dbReference type="SAM" id="MobiDB-lite"/>
    </source>
</evidence>
<feature type="compositionally biased region" description="Pro residues" evidence="1">
    <location>
        <begin position="200"/>
        <end position="213"/>
    </location>
</feature>
<keyword evidence="4" id="KW-1185">Reference proteome</keyword>
<accession>M2YR58</accession>
<gene>
    <name evidence="3" type="ORF">G352_26097</name>
</gene>
<keyword evidence="2" id="KW-0812">Transmembrane</keyword>
<evidence type="ECO:0000313" key="4">
    <source>
        <dbReference type="Proteomes" id="UP000011731"/>
    </source>
</evidence>
<keyword evidence="2" id="KW-0472">Membrane</keyword>